<dbReference type="EMBL" id="SZQL01000004">
    <property type="protein sequence ID" value="TKK69881.1"/>
    <property type="molecule type" value="Genomic_DNA"/>
</dbReference>
<organism evidence="1 2">
    <name type="scientific">Ilyomonas limi</name>
    <dbReference type="NCBI Taxonomy" id="2575867"/>
    <lineage>
        <taxon>Bacteria</taxon>
        <taxon>Pseudomonadati</taxon>
        <taxon>Bacteroidota</taxon>
        <taxon>Chitinophagia</taxon>
        <taxon>Chitinophagales</taxon>
        <taxon>Chitinophagaceae</taxon>
        <taxon>Ilyomonas</taxon>
    </lineage>
</organism>
<name>A0A4U3L3Y1_9BACT</name>
<dbReference type="RefSeq" id="WP_137261103.1">
    <property type="nucleotide sequence ID" value="NZ_SZQL01000004.1"/>
</dbReference>
<evidence type="ECO:0000313" key="2">
    <source>
        <dbReference type="Proteomes" id="UP000305848"/>
    </source>
</evidence>
<comment type="caution">
    <text evidence="1">The sequence shown here is derived from an EMBL/GenBank/DDBJ whole genome shotgun (WGS) entry which is preliminary data.</text>
</comment>
<keyword evidence="2" id="KW-1185">Reference proteome</keyword>
<dbReference type="Proteomes" id="UP000305848">
    <property type="component" value="Unassembled WGS sequence"/>
</dbReference>
<dbReference type="AlphaFoldDB" id="A0A4U3L3Y1"/>
<protein>
    <submittedName>
        <fullName evidence="1">Uncharacterized protein</fullName>
    </submittedName>
</protein>
<gene>
    <name evidence="1" type="ORF">FC093_07335</name>
</gene>
<evidence type="ECO:0000313" key="1">
    <source>
        <dbReference type="EMBL" id="TKK69881.1"/>
    </source>
</evidence>
<proteinExistence type="predicted"/>
<dbReference type="OrthoDB" id="9762853at2"/>
<accession>A0A4U3L3Y1</accession>
<reference evidence="1 2" key="1">
    <citation type="submission" date="2019-05" db="EMBL/GenBank/DDBJ databases">
        <title>Panacibacter sp. strain 17mud1-8 Genome sequencing and assembly.</title>
        <authorList>
            <person name="Chhetri G."/>
        </authorList>
    </citation>
    <scope>NUCLEOTIDE SEQUENCE [LARGE SCALE GENOMIC DNA]</scope>
    <source>
        <strain evidence="1 2">17mud1-8</strain>
    </source>
</reference>
<sequence length="1050" mass="117666">MSSKAIDYKILLKRDGQTQQQRYSQWLNPALVPVDGRTKEDFFNYLKQIAKAVNFYDINRLGSTGDFLKDYQNGTWEDFFNLSMDEYNALIANASLPPHLALWDTFMKVYEYPQQVMNTLTQRHLDFYYGEVLALDKNNAVPDKAHVVFELKKNTADTLLPSGTVLLAGKDNTKKDLHYQLTHDIVVNNAKIAQLKSVYVSPVNKNIIRFAPVANSSDGLGATLDANNPKWSAFGNAALPPAQIGFCLASPVLRMKEGDRTVNVSLTLKGLQEKAKSINFTRNLFKISITGEKGWIGPKNTSATITSADNITFIAAFSFLITKDDPSVVNYSAAIHGQSFSTIYPLMQIMINNEKTDFGYDDLKNCELVDATIEVQVNGMKDLQLENDLGSVNNKKPFFPFGPAADVNANFIIDCEEAFSKRLKNFSVNASWKNIPKASLSDYFSGYPNTTNTNDSFTALANFSDGFNWNGTQTIQLFNASDARTDVKWEFNNPNFPSKIIFYPLPYIKTGFITPGQTLAQKVSSDISYLSPNFSVLRVNKTVFSVLPYIQTLLNTYRDSRKGVLNIRLNHTFYFREFPGVYANAVLQSVKPGAAISVPAQPFAPEIQSVAFNYTATTAKTPFNGLTLNDYVDEEIEFFHYGVFGQMREHAYTKSQHPFLNNSIVKLLPSYLNEGEFFIGFNGLAPEDSTCVLFQMAEGSANPDKPKAAIGWSVLCDNYWKELTNADFIFDTTNSFLTSGVIKFLIPKEATVQNTIMPDGLLWLKGSIQADPDAVCSLVDVQAGAAIAIFEDEANDPAHLATPLPANTINKLENSNAAIKSVKQPYASFGGRMQEDDEDYYIRISERLRHKERSISLWDYERLILQHFPSVHKIKCINHATENSFYAPGNVLVILVPDLTNKNAVNPLQPRVDKNTLDEVTIFLQEHTTSWTQLHVSNPYYETVSISVQLKLKTGFEFNYYQGVIDQKLKEFLSPWISDTSSDIHFGGKVTKSMIVKFLEELEAVDFIASLRLHHSLNSRTLFVKDVEVVEASNPAAILVSADHHQITSY</sequence>